<sequence>MAGDSSEKRVIHFPTYQPGGTALRGRALKKAHVRKPSPSEYLVEVLEKAQQFHAVPPAFANKSDLSYNNPAKTPPRGEHPTIVLHPTPRPSMQYFVAQYVEWLCDSSQPDRGTVHVPKKVRSWIVSKGYAWEDLELWANVLVAKSSEDAVSMLRGGHAKGPVPIWVVLFLLRRERLTLGAFRYLLRFSLGRAGLPEYSDGRHKFQEAFPMDELTVFILFLRLLRHARNLLPSAIIPLTKLVTEKINPRHVGTHRSDIPNDKVPEEKMVDRRVKMAHIYNKALKLLSLPSTPNPYASATYQERAQFEILRRIAEYDPPIPITEDGYRALVRIQLGHVKTAKERVWASLKSKGWPPWKEDRTAMDEDILHEDAISRAGQLLRKMEEAGYPAAEADRAAMILTGWDLDNSPTIQTRIMHYPRQSKKAENSTGLQGKVPPSQTALDPAIWAARVRSTRTLEEAWACFLAYDSSSTPQDQQVYLVMFQKIVADRRRTRRQKDALSADMPFHGPGWKEPLPGDSPDVWPLPKSYRDRIDPTLKLPNTKELFDRMISKGVTPNGLCLEFLVETAANYGEALHVISQLHDSNPSLQALLKRDVTPDEAAKIPRSVFRSYILLLTRLWYRPSPFRPKHTQHEQPLLIHRALELLSLKRSDDRHSWNSVLIALAQYGLKKLNDMSTGIIRDAMETMTQLEVELDQEGFGIICKAFAMRATKRETRIRARCDALRKITAVEDILSSAKEVRREWDDHLEHCSADARYLRTLFNHLVGAEPHKSDEALSGTQVPIPHIMQRYIQALGIMYDFEGLLSVAEFLKRNTAMLVFNTKYSNNGRVRLRFAIILLRAYLEYRAYLPHGKSKTPSGAPDSSPGTSKTSTSAGYYFDANIAAKDVLLTMPRHSDDQVALARLKLEDPEASELGGWPSDDEVEQYLLSLSGRPAQQPPERDAEAKPVYPYLE</sequence>
<protein>
    <submittedName>
        <fullName evidence="2">Uncharacterized protein</fullName>
    </submittedName>
</protein>
<comment type="caution">
    <text evidence="2">The sequence shown here is derived from an EMBL/GenBank/DDBJ whole genome shotgun (WGS) entry which is preliminary data.</text>
</comment>
<reference evidence="2 3" key="1">
    <citation type="submission" date="2024-04" db="EMBL/GenBank/DDBJ databases">
        <title>Phyllosticta paracitricarpa is synonymous to the EU quarantine fungus P. citricarpa based on phylogenomic analyses.</title>
        <authorList>
            <consortium name="Lawrence Berkeley National Laboratory"/>
            <person name="Van Ingen-Buijs V.A."/>
            <person name="Van Westerhoven A.C."/>
            <person name="Haridas S."/>
            <person name="Skiadas P."/>
            <person name="Martin F."/>
            <person name="Groenewald J.Z."/>
            <person name="Crous P.W."/>
            <person name="Seidl M.F."/>
        </authorList>
    </citation>
    <scope>NUCLEOTIDE SEQUENCE [LARGE SCALE GENOMIC DNA]</scope>
    <source>
        <strain evidence="2 3">CBS 123371</strain>
    </source>
</reference>
<dbReference type="Proteomes" id="UP001363622">
    <property type="component" value="Unassembled WGS sequence"/>
</dbReference>
<organism evidence="2 3">
    <name type="scientific">Phyllosticta citriasiana</name>
    <dbReference type="NCBI Taxonomy" id="595635"/>
    <lineage>
        <taxon>Eukaryota</taxon>
        <taxon>Fungi</taxon>
        <taxon>Dikarya</taxon>
        <taxon>Ascomycota</taxon>
        <taxon>Pezizomycotina</taxon>
        <taxon>Dothideomycetes</taxon>
        <taxon>Dothideomycetes incertae sedis</taxon>
        <taxon>Botryosphaeriales</taxon>
        <taxon>Phyllostictaceae</taxon>
        <taxon>Phyllosticta</taxon>
    </lineage>
</organism>
<accession>A0ABR1KD30</accession>
<feature type="region of interest" description="Disordered" evidence="1">
    <location>
        <begin position="929"/>
        <end position="952"/>
    </location>
</feature>
<name>A0ABR1KD30_9PEZI</name>
<evidence type="ECO:0000313" key="2">
    <source>
        <dbReference type="EMBL" id="KAK7508979.1"/>
    </source>
</evidence>
<feature type="region of interest" description="Disordered" evidence="1">
    <location>
        <begin position="497"/>
        <end position="517"/>
    </location>
</feature>
<dbReference type="EMBL" id="JBBPHU010000022">
    <property type="protein sequence ID" value="KAK7508979.1"/>
    <property type="molecule type" value="Genomic_DNA"/>
</dbReference>
<evidence type="ECO:0000256" key="1">
    <source>
        <dbReference type="SAM" id="MobiDB-lite"/>
    </source>
</evidence>
<gene>
    <name evidence="2" type="ORF">IWZ03DRAFT_364034</name>
</gene>
<proteinExistence type="predicted"/>
<keyword evidence="3" id="KW-1185">Reference proteome</keyword>
<evidence type="ECO:0000313" key="3">
    <source>
        <dbReference type="Proteomes" id="UP001363622"/>
    </source>
</evidence>